<evidence type="ECO:0000259" key="1">
    <source>
        <dbReference type="Pfam" id="PF02541"/>
    </source>
</evidence>
<comment type="caution">
    <text evidence="2">The sequence shown here is derived from an EMBL/GenBank/DDBJ whole genome shotgun (WGS) entry which is preliminary data.</text>
</comment>
<dbReference type="PANTHER" id="PTHR30005:SF0">
    <property type="entry name" value="RETROGRADE REGULATION PROTEIN 2"/>
    <property type="match status" value="1"/>
</dbReference>
<dbReference type="EMBL" id="BARU01027227">
    <property type="protein sequence ID" value="GAH71847.1"/>
    <property type="molecule type" value="Genomic_DNA"/>
</dbReference>
<dbReference type="InterPro" id="IPR050273">
    <property type="entry name" value="GppA/Ppx_hydrolase"/>
</dbReference>
<feature type="non-terminal residue" evidence="2">
    <location>
        <position position="114"/>
    </location>
</feature>
<accession>X1HQT5</accession>
<dbReference type="AlphaFoldDB" id="X1HQT5"/>
<dbReference type="InterPro" id="IPR003695">
    <property type="entry name" value="Ppx_GppA_N"/>
</dbReference>
<gene>
    <name evidence="2" type="ORF">S03H2_43617</name>
</gene>
<dbReference type="SUPFAM" id="SSF53067">
    <property type="entry name" value="Actin-like ATPase domain"/>
    <property type="match status" value="1"/>
</dbReference>
<dbReference type="GO" id="GO:0016462">
    <property type="term" value="F:pyrophosphatase activity"/>
    <property type="evidence" value="ECO:0007669"/>
    <property type="project" value="TreeGrafter"/>
</dbReference>
<organism evidence="2">
    <name type="scientific">marine sediment metagenome</name>
    <dbReference type="NCBI Taxonomy" id="412755"/>
    <lineage>
        <taxon>unclassified sequences</taxon>
        <taxon>metagenomes</taxon>
        <taxon>ecological metagenomes</taxon>
    </lineage>
</organism>
<dbReference type="Pfam" id="PF02541">
    <property type="entry name" value="Ppx-GppA"/>
    <property type="match status" value="1"/>
</dbReference>
<protein>
    <recommendedName>
        <fullName evidence="1">Ppx/GppA phosphatase N-terminal domain-containing protein</fullName>
    </recommendedName>
</protein>
<dbReference type="Gene3D" id="3.30.420.40">
    <property type="match status" value="1"/>
</dbReference>
<name>X1HQT5_9ZZZZ</name>
<dbReference type="InterPro" id="IPR043129">
    <property type="entry name" value="ATPase_NBD"/>
</dbReference>
<reference evidence="2" key="1">
    <citation type="journal article" date="2014" name="Front. Microbiol.">
        <title>High frequency of phylogenetically diverse reductive dehalogenase-homologous genes in deep subseafloor sedimentary metagenomes.</title>
        <authorList>
            <person name="Kawai M."/>
            <person name="Futagami T."/>
            <person name="Toyoda A."/>
            <person name="Takaki Y."/>
            <person name="Nishi S."/>
            <person name="Hori S."/>
            <person name="Arai W."/>
            <person name="Tsubouchi T."/>
            <person name="Morono Y."/>
            <person name="Uchiyama I."/>
            <person name="Ito T."/>
            <person name="Fujiyama A."/>
            <person name="Inagaki F."/>
            <person name="Takami H."/>
        </authorList>
    </citation>
    <scope>NUCLEOTIDE SEQUENCE</scope>
    <source>
        <strain evidence="2">Expedition CK06-06</strain>
    </source>
</reference>
<evidence type="ECO:0000313" key="2">
    <source>
        <dbReference type="EMBL" id="GAH71847.1"/>
    </source>
</evidence>
<feature type="domain" description="Ppx/GppA phosphatase N-terminal" evidence="1">
    <location>
        <begin position="33"/>
        <end position="110"/>
    </location>
</feature>
<proteinExistence type="predicted"/>
<dbReference type="PANTHER" id="PTHR30005">
    <property type="entry name" value="EXOPOLYPHOSPHATASE"/>
    <property type="match status" value="1"/>
</dbReference>
<sequence>MPPALCAVRLSSAILFPAYAAIDLGTNTCLLLVARWDGSRLIPLAQELRVLRLGAGVGRTGRLSEEAMARAEAVFREYKAVIESHQCRKVRCVATSAFREAANRDQLHRHLQDA</sequence>